<keyword evidence="4 13" id="KW-0894">Sodium channel</keyword>
<keyword evidence="10" id="KW-0325">Glycoprotein</keyword>
<keyword evidence="11 13" id="KW-0739">Sodium transport</keyword>
<organism evidence="18">
    <name type="scientific">Soboliphyme baturini</name>
    <dbReference type="NCBI Taxonomy" id="241478"/>
    <lineage>
        <taxon>Eukaryota</taxon>
        <taxon>Metazoa</taxon>
        <taxon>Ecdysozoa</taxon>
        <taxon>Nematoda</taxon>
        <taxon>Enoplea</taxon>
        <taxon>Dorylaimia</taxon>
        <taxon>Dioctophymatida</taxon>
        <taxon>Dioctophymatoidea</taxon>
        <taxon>Soboliphymatidae</taxon>
        <taxon>Soboliphyme</taxon>
    </lineage>
</organism>
<evidence type="ECO:0000256" key="5">
    <source>
        <dbReference type="ARBA" id="ARBA00022692"/>
    </source>
</evidence>
<feature type="region of interest" description="Disordered" evidence="14">
    <location>
        <begin position="1"/>
        <end position="36"/>
    </location>
</feature>
<sequence>MDLKTEKMNSQGTHGRKEKIKPQFFADSSTELSDTSVGHQFLNKSENEEAQRPPKPLLRKKSAISRLDKSFWKVNVAGLSEFLESNTVYGKWFWISLLLFSAVTASYEIYKIIDNYYNTPIVTELSVTAVRKMDFPFVEICLPVSINQKYLDQHPWAADAAVAIRQSVTSASSMEMKKMQKSKSKRQGLILIMNSQKTNYPVQRNLRPKTEGVIVSIHHLYNPYSFKYINVQSGLYTKMALSAEFDEYLDVDSGPKKQPCVSDDEMNFKVFNLTYSVAACQMDCYQWETLSRCGCILAQEPRFIKTEVLEKTHFCTTKEINSCVVPNVTNDEVAQGAWEECSNQCFTSCSHWKYGVQLSTMKLYTPSFGFLSRYNITPDSLVYLQIAFTDLEYTTITQDWAMQLDGFISDFGGQVGLWTGASMVTIIQVPVMLTVLLVIYLYEKLRAVPKLRQTISKQDNL</sequence>
<protein>
    <submittedName>
        <fullName evidence="18">Amiloride-sensitive sodium channel subunit alpha</fullName>
    </submittedName>
</protein>
<dbReference type="OrthoDB" id="5874059at2759"/>
<reference evidence="18" key="1">
    <citation type="submission" date="2016-06" db="UniProtKB">
        <authorList>
            <consortium name="WormBaseParasite"/>
        </authorList>
    </citation>
    <scope>IDENTIFICATION</scope>
</reference>
<dbReference type="Pfam" id="PF00858">
    <property type="entry name" value="ASC"/>
    <property type="match status" value="2"/>
</dbReference>
<keyword evidence="6 15" id="KW-1133">Transmembrane helix</keyword>
<evidence type="ECO:0000256" key="13">
    <source>
        <dbReference type="RuleBase" id="RU000679"/>
    </source>
</evidence>
<feature type="transmembrane region" description="Helical" evidence="15">
    <location>
        <begin position="417"/>
        <end position="442"/>
    </location>
</feature>
<gene>
    <name evidence="16" type="ORF">SBAD_LOCUS2934</name>
</gene>
<dbReference type="WBParaSite" id="SBAD_0000307301-mRNA-1">
    <property type="protein sequence ID" value="SBAD_0000307301-mRNA-1"/>
    <property type="gene ID" value="SBAD_0000307301"/>
</dbReference>
<evidence type="ECO:0000256" key="8">
    <source>
        <dbReference type="ARBA" id="ARBA00023065"/>
    </source>
</evidence>
<dbReference type="GO" id="GO:0015280">
    <property type="term" value="F:ligand-gated sodium channel activity"/>
    <property type="evidence" value="ECO:0007669"/>
    <property type="project" value="TreeGrafter"/>
</dbReference>
<keyword evidence="5 13" id="KW-0812">Transmembrane</keyword>
<proteinExistence type="inferred from homology"/>
<feature type="compositionally biased region" description="Polar residues" evidence="14">
    <location>
        <begin position="26"/>
        <end position="36"/>
    </location>
</feature>
<evidence type="ECO:0000256" key="7">
    <source>
        <dbReference type="ARBA" id="ARBA00023053"/>
    </source>
</evidence>
<evidence type="ECO:0000313" key="17">
    <source>
        <dbReference type="Proteomes" id="UP000270296"/>
    </source>
</evidence>
<evidence type="ECO:0000256" key="1">
    <source>
        <dbReference type="ARBA" id="ARBA00004141"/>
    </source>
</evidence>
<reference evidence="16 17" key="2">
    <citation type="submission" date="2018-11" db="EMBL/GenBank/DDBJ databases">
        <authorList>
            <consortium name="Pathogen Informatics"/>
        </authorList>
    </citation>
    <scope>NUCLEOTIDE SEQUENCE [LARGE SCALE GENOMIC DNA]</scope>
</reference>
<keyword evidence="8 13" id="KW-0406">Ion transport</keyword>
<evidence type="ECO:0000256" key="4">
    <source>
        <dbReference type="ARBA" id="ARBA00022461"/>
    </source>
</evidence>
<evidence type="ECO:0000256" key="12">
    <source>
        <dbReference type="ARBA" id="ARBA00023303"/>
    </source>
</evidence>
<evidence type="ECO:0000256" key="10">
    <source>
        <dbReference type="ARBA" id="ARBA00023180"/>
    </source>
</evidence>
<dbReference type="AlphaFoldDB" id="A0A183IH39"/>
<comment type="similarity">
    <text evidence="2 13">Belongs to the amiloride-sensitive sodium channel (TC 1.A.6) family.</text>
</comment>
<comment type="subcellular location">
    <subcellularLocation>
        <location evidence="1">Membrane</location>
        <topology evidence="1">Multi-pass membrane protein</topology>
    </subcellularLocation>
</comment>
<keyword evidence="17" id="KW-1185">Reference proteome</keyword>
<evidence type="ECO:0000256" key="9">
    <source>
        <dbReference type="ARBA" id="ARBA00023136"/>
    </source>
</evidence>
<evidence type="ECO:0000256" key="3">
    <source>
        <dbReference type="ARBA" id="ARBA00022448"/>
    </source>
</evidence>
<dbReference type="Gene3D" id="1.10.287.770">
    <property type="entry name" value="YojJ-like"/>
    <property type="match status" value="1"/>
</dbReference>
<evidence type="ECO:0000256" key="14">
    <source>
        <dbReference type="SAM" id="MobiDB-lite"/>
    </source>
</evidence>
<evidence type="ECO:0000313" key="16">
    <source>
        <dbReference type="EMBL" id="VDO99422.1"/>
    </source>
</evidence>
<evidence type="ECO:0000256" key="6">
    <source>
        <dbReference type="ARBA" id="ARBA00022989"/>
    </source>
</evidence>
<dbReference type="PANTHER" id="PTHR11690">
    <property type="entry name" value="AMILORIDE-SENSITIVE SODIUM CHANNEL-RELATED"/>
    <property type="match status" value="1"/>
</dbReference>
<dbReference type="Gene3D" id="1.10.287.820">
    <property type="entry name" value="Acid-sensing ion channel domain"/>
    <property type="match status" value="1"/>
</dbReference>
<evidence type="ECO:0000313" key="18">
    <source>
        <dbReference type="WBParaSite" id="SBAD_0000307301-mRNA-1"/>
    </source>
</evidence>
<dbReference type="PANTHER" id="PTHR11690:SF244">
    <property type="entry name" value="DEGENERIN LIKE"/>
    <property type="match status" value="1"/>
</dbReference>
<dbReference type="EMBL" id="UZAM01007483">
    <property type="protein sequence ID" value="VDO99422.1"/>
    <property type="molecule type" value="Genomic_DNA"/>
</dbReference>
<keyword evidence="9 15" id="KW-0472">Membrane</keyword>
<name>A0A183IH39_9BILA</name>
<keyword evidence="12 13" id="KW-0407">Ion channel</keyword>
<dbReference type="InterPro" id="IPR001873">
    <property type="entry name" value="ENaC"/>
</dbReference>
<evidence type="ECO:0000256" key="15">
    <source>
        <dbReference type="SAM" id="Phobius"/>
    </source>
</evidence>
<dbReference type="GO" id="GO:0005886">
    <property type="term" value="C:plasma membrane"/>
    <property type="evidence" value="ECO:0007669"/>
    <property type="project" value="TreeGrafter"/>
</dbReference>
<dbReference type="Proteomes" id="UP000270296">
    <property type="component" value="Unassembled WGS sequence"/>
</dbReference>
<accession>A0A183IH39</accession>
<keyword evidence="3 13" id="KW-0813">Transport</keyword>
<evidence type="ECO:0000256" key="11">
    <source>
        <dbReference type="ARBA" id="ARBA00023201"/>
    </source>
</evidence>
<keyword evidence="7" id="KW-0915">Sodium</keyword>
<evidence type="ECO:0000256" key="2">
    <source>
        <dbReference type="ARBA" id="ARBA00007193"/>
    </source>
</evidence>